<reference evidence="2 3" key="1">
    <citation type="submission" date="2020-07" db="EMBL/GenBank/DDBJ databases">
        <title>Comparative genomics of pyrophilous fungi reveals a link between fire events and developmental genes.</title>
        <authorList>
            <consortium name="DOE Joint Genome Institute"/>
            <person name="Steindorff A.S."/>
            <person name="Carver A."/>
            <person name="Calhoun S."/>
            <person name="Stillman K."/>
            <person name="Liu H."/>
            <person name="Lipzen A."/>
            <person name="Pangilinan J."/>
            <person name="Labutti K."/>
            <person name="Bruns T.D."/>
            <person name="Grigoriev I.V."/>
        </authorList>
    </citation>
    <scope>NUCLEOTIDE SEQUENCE [LARGE SCALE GENOMIC DNA]</scope>
    <source>
        <strain evidence="2 3">CBS 144469</strain>
    </source>
</reference>
<proteinExistence type="predicted"/>
<comment type="caution">
    <text evidence="2">The sequence shown here is derived from an EMBL/GenBank/DDBJ whole genome shotgun (WGS) entry which is preliminary data.</text>
</comment>
<gene>
    <name evidence="2" type="ORF">DFP72DRAFT_182737</name>
</gene>
<evidence type="ECO:0000313" key="2">
    <source>
        <dbReference type="EMBL" id="KAF6742465.1"/>
    </source>
</evidence>
<keyword evidence="3" id="KW-1185">Reference proteome</keyword>
<sequence length="208" mass="23110">MTVESHCLCSIHFVLFSFSHERCGHLYTRNGTLWLQLALHVSRDSAFSLQGARTCPGRPQFSHRGTDHPSKRRSPSHFQSLVRNGANEGAEQPISSHSAAREPDSLALREAGESTDSPKVRNEKPSRGMGNGLGLDDVHEHRRSRKKQEGAHYVGRTSARGGGVSSHLKVAPQRTPDQRRIAQAAAGYGKRRECLASIEFLQCYWRSD</sequence>
<protein>
    <submittedName>
        <fullName evidence="2">Uncharacterized protein</fullName>
    </submittedName>
</protein>
<dbReference type="Proteomes" id="UP000521943">
    <property type="component" value="Unassembled WGS sequence"/>
</dbReference>
<evidence type="ECO:0000256" key="1">
    <source>
        <dbReference type="SAM" id="MobiDB-lite"/>
    </source>
</evidence>
<organism evidence="2 3">
    <name type="scientific">Ephemerocybe angulata</name>
    <dbReference type="NCBI Taxonomy" id="980116"/>
    <lineage>
        <taxon>Eukaryota</taxon>
        <taxon>Fungi</taxon>
        <taxon>Dikarya</taxon>
        <taxon>Basidiomycota</taxon>
        <taxon>Agaricomycotina</taxon>
        <taxon>Agaricomycetes</taxon>
        <taxon>Agaricomycetidae</taxon>
        <taxon>Agaricales</taxon>
        <taxon>Agaricineae</taxon>
        <taxon>Psathyrellaceae</taxon>
        <taxon>Ephemerocybe</taxon>
    </lineage>
</organism>
<evidence type="ECO:0000313" key="3">
    <source>
        <dbReference type="Proteomes" id="UP000521943"/>
    </source>
</evidence>
<name>A0A8H6H9M6_9AGAR</name>
<feature type="compositionally biased region" description="Basic and acidic residues" evidence="1">
    <location>
        <begin position="110"/>
        <end position="126"/>
    </location>
</feature>
<feature type="region of interest" description="Disordered" evidence="1">
    <location>
        <begin position="52"/>
        <end position="77"/>
    </location>
</feature>
<dbReference type="EMBL" id="JACGCI010000183">
    <property type="protein sequence ID" value="KAF6742465.1"/>
    <property type="molecule type" value="Genomic_DNA"/>
</dbReference>
<dbReference type="AlphaFoldDB" id="A0A8H6H9M6"/>
<feature type="region of interest" description="Disordered" evidence="1">
    <location>
        <begin position="109"/>
        <end position="178"/>
    </location>
</feature>
<accession>A0A8H6H9M6</accession>